<dbReference type="Proteomes" id="UP000676428">
    <property type="component" value="Chromosome"/>
</dbReference>
<keyword evidence="3" id="KW-1185">Reference proteome</keyword>
<organism evidence="2 3">
    <name type="scientific">Shewanella dokdonensis</name>
    <dbReference type="NCBI Taxonomy" id="712036"/>
    <lineage>
        <taxon>Bacteria</taxon>
        <taxon>Pseudomonadati</taxon>
        <taxon>Pseudomonadota</taxon>
        <taxon>Gammaproteobacteria</taxon>
        <taxon>Alteromonadales</taxon>
        <taxon>Shewanellaceae</taxon>
        <taxon>Shewanella</taxon>
    </lineage>
</organism>
<dbReference type="Gene3D" id="3.40.630.30">
    <property type="match status" value="1"/>
</dbReference>
<gene>
    <name evidence="2" type="ORF">KHX94_16860</name>
</gene>
<protein>
    <submittedName>
        <fullName evidence="2">GNAT family N-acetyltransferase</fullName>
    </submittedName>
</protein>
<proteinExistence type="predicted"/>
<feature type="domain" description="N-acetyltransferase" evidence="1">
    <location>
        <begin position="12"/>
        <end position="146"/>
    </location>
</feature>
<sequence length="147" mass="15763">MTADDAAAVSAVCMRSFSHSVANSLAAAGALTFATIASAEAFLKRLQEDNVILVATDETQIMGVVELRAGSHVSMFFVDPEYQKQGIGKQLLHTVLERAQTDDVTVNASLYSVPVYRKSGFECRGDVAEHAGLTYQPMVLHLLTAAD</sequence>
<dbReference type="InterPro" id="IPR052564">
    <property type="entry name" value="N-acetyltrans/Recomb-assoc"/>
</dbReference>
<dbReference type="PANTHER" id="PTHR43451">
    <property type="entry name" value="ACETYLTRANSFERASE (GNAT) FAMILY PROTEIN"/>
    <property type="match status" value="1"/>
</dbReference>
<dbReference type="PANTHER" id="PTHR43451:SF1">
    <property type="entry name" value="ACETYLTRANSFERASE"/>
    <property type="match status" value="1"/>
</dbReference>
<dbReference type="PROSITE" id="PS51186">
    <property type="entry name" value="GNAT"/>
    <property type="match status" value="1"/>
</dbReference>
<evidence type="ECO:0000313" key="2">
    <source>
        <dbReference type="EMBL" id="QVK24920.1"/>
    </source>
</evidence>
<evidence type="ECO:0000259" key="1">
    <source>
        <dbReference type="PROSITE" id="PS51186"/>
    </source>
</evidence>
<name>A0ABX8DKP2_9GAMM</name>
<dbReference type="CDD" id="cd04301">
    <property type="entry name" value="NAT_SF"/>
    <property type="match status" value="1"/>
</dbReference>
<accession>A0ABX8DKP2</accession>
<dbReference type="SUPFAM" id="SSF55729">
    <property type="entry name" value="Acyl-CoA N-acyltransferases (Nat)"/>
    <property type="match status" value="1"/>
</dbReference>
<reference evidence="2 3" key="1">
    <citation type="journal article" date="2012" name="Int. J. Syst. Evol. Microbiol.">
        <title>Shewanella dokdonensis sp. nov., isolated from seawater.</title>
        <authorList>
            <person name="Sung H.R."/>
            <person name="Yoon J.H."/>
            <person name="Ghim S.Y."/>
        </authorList>
    </citation>
    <scope>NUCLEOTIDE SEQUENCE [LARGE SCALE GENOMIC DNA]</scope>
    <source>
        <strain evidence="2 3">DSM 23626</strain>
    </source>
</reference>
<dbReference type="InterPro" id="IPR016181">
    <property type="entry name" value="Acyl_CoA_acyltransferase"/>
</dbReference>
<evidence type="ECO:0000313" key="3">
    <source>
        <dbReference type="Proteomes" id="UP000676428"/>
    </source>
</evidence>
<dbReference type="Pfam" id="PF13673">
    <property type="entry name" value="Acetyltransf_10"/>
    <property type="match status" value="1"/>
</dbReference>
<dbReference type="InterPro" id="IPR000182">
    <property type="entry name" value="GNAT_dom"/>
</dbReference>
<dbReference type="EMBL" id="CP074572">
    <property type="protein sequence ID" value="QVK24920.1"/>
    <property type="molecule type" value="Genomic_DNA"/>
</dbReference>